<reference evidence="4" key="1">
    <citation type="submission" date="2017-02" db="UniProtKB">
        <authorList>
            <consortium name="WormBaseParasite"/>
        </authorList>
    </citation>
    <scope>IDENTIFICATION</scope>
</reference>
<evidence type="ECO:0000313" key="2">
    <source>
        <dbReference type="EMBL" id="VDM56383.1"/>
    </source>
</evidence>
<evidence type="ECO:0000256" key="1">
    <source>
        <dbReference type="SAM" id="MobiDB-lite"/>
    </source>
</evidence>
<sequence>MANAVHDVQQRQAAEPANVARALPDQSYSLMDEEDIAEMSMIVAQIESAEEFNLTIEAVECSKLSEETEASYPQEEIEPKLSDKSAKHIGLLCEDKDDDIGEVLGLSNESVVEKSNSSLADVLLSEWGTPVADYEHVFSERRKSNAHREGNPLSTSTPNGREPFKDLKNSTSSVRKGVISGRKRLSNSTNEGDYIPTPKRYSNAFKG</sequence>
<dbReference type="OrthoDB" id="5875293at2759"/>
<dbReference type="WBParaSite" id="ACOC_0000479701-mRNA-1">
    <property type="protein sequence ID" value="ACOC_0000479701-mRNA-1"/>
    <property type="gene ID" value="ACOC_0000479701"/>
</dbReference>
<dbReference type="AlphaFoldDB" id="A0A0R3PJW2"/>
<feature type="region of interest" description="Disordered" evidence="1">
    <location>
        <begin position="140"/>
        <end position="207"/>
    </location>
</feature>
<dbReference type="Proteomes" id="UP000267027">
    <property type="component" value="Unassembled WGS sequence"/>
</dbReference>
<evidence type="ECO:0000313" key="3">
    <source>
        <dbReference type="Proteomes" id="UP000267027"/>
    </source>
</evidence>
<proteinExistence type="predicted"/>
<organism evidence="4">
    <name type="scientific">Angiostrongylus costaricensis</name>
    <name type="common">Nematode worm</name>
    <dbReference type="NCBI Taxonomy" id="334426"/>
    <lineage>
        <taxon>Eukaryota</taxon>
        <taxon>Metazoa</taxon>
        <taxon>Ecdysozoa</taxon>
        <taxon>Nematoda</taxon>
        <taxon>Chromadorea</taxon>
        <taxon>Rhabditida</taxon>
        <taxon>Rhabditina</taxon>
        <taxon>Rhabditomorpha</taxon>
        <taxon>Strongyloidea</taxon>
        <taxon>Metastrongylidae</taxon>
        <taxon>Angiostrongylus</taxon>
    </lineage>
</organism>
<evidence type="ECO:0000313" key="4">
    <source>
        <dbReference type="WBParaSite" id="ACOC_0000479701-mRNA-1"/>
    </source>
</evidence>
<gene>
    <name evidence="2" type="ORF">ACOC_LOCUS4798</name>
</gene>
<accession>A0A0R3PJW2</accession>
<protein>
    <submittedName>
        <fullName evidence="4">DUF4005 domain-containing protein</fullName>
    </submittedName>
</protein>
<feature type="region of interest" description="Disordered" evidence="1">
    <location>
        <begin position="1"/>
        <end position="21"/>
    </location>
</feature>
<keyword evidence="3" id="KW-1185">Reference proteome</keyword>
<name>A0A0R3PJW2_ANGCS</name>
<feature type="compositionally biased region" description="Basic and acidic residues" evidence="1">
    <location>
        <begin position="140"/>
        <end position="150"/>
    </location>
</feature>
<reference evidence="2 3" key="2">
    <citation type="submission" date="2018-11" db="EMBL/GenBank/DDBJ databases">
        <authorList>
            <consortium name="Pathogen Informatics"/>
        </authorList>
    </citation>
    <scope>NUCLEOTIDE SEQUENCE [LARGE SCALE GENOMIC DNA]</scope>
    <source>
        <strain evidence="2 3">Costa Rica</strain>
    </source>
</reference>
<dbReference type="EMBL" id="UYYA01003831">
    <property type="protein sequence ID" value="VDM56383.1"/>
    <property type="molecule type" value="Genomic_DNA"/>
</dbReference>